<keyword evidence="7 9" id="KW-0057">Aromatic amino acid biosynthesis</keyword>
<dbReference type="FunFam" id="3.20.20.70:FF:000024">
    <property type="entry name" value="Indole-3-glycerol phosphate synthase"/>
    <property type="match status" value="1"/>
</dbReference>
<comment type="caution">
    <text evidence="11">The sequence shown here is derived from an EMBL/GenBank/DDBJ whole genome shotgun (WGS) entry which is preliminary data.</text>
</comment>
<dbReference type="EC" id="4.1.1.48" evidence="9"/>
<evidence type="ECO:0000313" key="12">
    <source>
        <dbReference type="Proteomes" id="UP000551878"/>
    </source>
</evidence>
<dbReference type="GO" id="GO:0004640">
    <property type="term" value="F:phosphoribosylanthranilate isomerase activity"/>
    <property type="evidence" value="ECO:0007669"/>
    <property type="project" value="TreeGrafter"/>
</dbReference>
<evidence type="ECO:0000256" key="4">
    <source>
        <dbReference type="ARBA" id="ARBA00022605"/>
    </source>
</evidence>
<keyword evidence="12" id="KW-1185">Reference proteome</keyword>
<dbReference type="PANTHER" id="PTHR22854">
    <property type="entry name" value="TRYPTOPHAN BIOSYNTHESIS PROTEIN"/>
    <property type="match status" value="1"/>
</dbReference>
<reference evidence="11 12" key="1">
    <citation type="submission" date="2020-08" db="EMBL/GenBank/DDBJ databases">
        <title>Genomic Encyclopedia of Type Strains, Phase IV (KMG-IV): sequencing the most valuable type-strain genomes for metagenomic binning, comparative biology and taxonomic classification.</title>
        <authorList>
            <person name="Goeker M."/>
        </authorList>
    </citation>
    <scope>NUCLEOTIDE SEQUENCE [LARGE SCALE GENOMIC DNA]</scope>
    <source>
        <strain evidence="11 12">DSM 24696</strain>
    </source>
</reference>
<dbReference type="InterPro" id="IPR045186">
    <property type="entry name" value="Indole-3-glycerol_P_synth"/>
</dbReference>
<dbReference type="UniPathway" id="UPA00035">
    <property type="reaction ID" value="UER00043"/>
</dbReference>
<keyword evidence="5 9" id="KW-0210">Decarboxylase</keyword>
<dbReference type="Gene3D" id="3.20.20.70">
    <property type="entry name" value="Aldolase class I"/>
    <property type="match status" value="1"/>
</dbReference>
<dbReference type="NCBIfam" id="NF001377">
    <property type="entry name" value="PRK00278.2-4"/>
    <property type="match status" value="1"/>
</dbReference>
<comment type="catalytic activity">
    <reaction evidence="1 9">
        <text>1-(2-carboxyphenylamino)-1-deoxy-D-ribulose 5-phosphate + H(+) = (1S,2R)-1-C-(indol-3-yl)glycerol 3-phosphate + CO2 + H2O</text>
        <dbReference type="Rhea" id="RHEA:23476"/>
        <dbReference type="ChEBI" id="CHEBI:15377"/>
        <dbReference type="ChEBI" id="CHEBI:15378"/>
        <dbReference type="ChEBI" id="CHEBI:16526"/>
        <dbReference type="ChEBI" id="CHEBI:58613"/>
        <dbReference type="ChEBI" id="CHEBI:58866"/>
        <dbReference type="EC" id="4.1.1.48"/>
    </reaction>
</comment>
<sequence length="251" mass="28075">MILDDIVATKKQEMKQFAMPLESEVKGYSFFEALREPHRSLGVIAEVKAASPSKGVIKEQFSALDVARSYQEAGADALSVLTDESYFKGSCQRLTEVKKHVNLPVIRKDFIIDERQIEESKRIGADAILLIASILEPKTLKSFYEQAKILGLDCLVEVHGYDELQKVLDQFEPDILGVNNRDLKTFTTSLQETENLARHIPKSSIFVSESGIHEKADIDFVSRCGANAVLVGEALMRADDPRKTLPEWFAS</sequence>
<name>A0A840QND1_9BACI</name>
<evidence type="ECO:0000256" key="2">
    <source>
        <dbReference type="ARBA" id="ARBA00004696"/>
    </source>
</evidence>
<gene>
    <name evidence="9" type="primary">trpC</name>
    <name evidence="11" type="ORF">HNQ41_001047</name>
</gene>
<dbReference type="GO" id="GO:0004425">
    <property type="term" value="F:indole-3-glycerol-phosphate synthase activity"/>
    <property type="evidence" value="ECO:0007669"/>
    <property type="project" value="UniProtKB-UniRule"/>
</dbReference>
<comment type="similarity">
    <text evidence="3 9">Belongs to the TrpC family.</text>
</comment>
<dbReference type="Pfam" id="PF00218">
    <property type="entry name" value="IGPS"/>
    <property type="match status" value="1"/>
</dbReference>
<evidence type="ECO:0000256" key="9">
    <source>
        <dbReference type="HAMAP-Rule" id="MF_00134"/>
    </source>
</evidence>
<dbReference type="InterPro" id="IPR013798">
    <property type="entry name" value="Indole-3-glycerol_P_synth_dom"/>
</dbReference>
<keyword evidence="6 9" id="KW-0822">Tryptophan biosynthesis</keyword>
<dbReference type="AlphaFoldDB" id="A0A840QND1"/>
<dbReference type="PANTHER" id="PTHR22854:SF2">
    <property type="entry name" value="INDOLE-3-GLYCEROL-PHOSPHATE SYNTHASE"/>
    <property type="match status" value="1"/>
</dbReference>
<evidence type="ECO:0000259" key="10">
    <source>
        <dbReference type="Pfam" id="PF00218"/>
    </source>
</evidence>
<feature type="domain" description="Indole-3-glycerol phosphate synthase" evidence="10">
    <location>
        <begin position="8"/>
        <end position="244"/>
    </location>
</feature>
<dbReference type="GO" id="GO:0000162">
    <property type="term" value="P:L-tryptophan biosynthetic process"/>
    <property type="evidence" value="ECO:0007669"/>
    <property type="project" value="UniProtKB-UniRule"/>
</dbReference>
<dbReference type="InterPro" id="IPR013785">
    <property type="entry name" value="Aldolase_TIM"/>
</dbReference>
<comment type="pathway">
    <text evidence="2 9">Amino-acid biosynthesis; L-tryptophan biosynthesis; L-tryptophan from chorismate: step 4/5.</text>
</comment>
<proteinExistence type="inferred from homology"/>
<keyword evidence="8 9" id="KW-0456">Lyase</keyword>
<dbReference type="EMBL" id="JACHHB010000004">
    <property type="protein sequence ID" value="MBB5172884.1"/>
    <property type="molecule type" value="Genomic_DNA"/>
</dbReference>
<evidence type="ECO:0000256" key="1">
    <source>
        <dbReference type="ARBA" id="ARBA00001633"/>
    </source>
</evidence>
<protein>
    <recommendedName>
        <fullName evidence="9">Indole-3-glycerol phosphate synthase</fullName>
        <shortName evidence="9">IGPS</shortName>
        <ecNumber evidence="9">4.1.1.48</ecNumber>
    </recommendedName>
</protein>
<dbReference type="InterPro" id="IPR011060">
    <property type="entry name" value="RibuloseP-bd_barrel"/>
</dbReference>
<evidence type="ECO:0000256" key="5">
    <source>
        <dbReference type="ARBA" id="ARBA00022793"/>
    </source>
</evidence>
<evidence type="ECO:0000256" key="6">
    <source>
        <dbReference type="ARBA" id="ARBA00022822"/>
    </source>
</evidence>
<keyword evidence="4 9" id="KW-0028">Amino-acid biosynthesis</keyword>
<dbReference type="Proteomes" id="UP000551878">
    <property type="component" value="Unassembled WGS sequence"/>
</dbReference>
<dbReference type="CDD" id="cd00331">
    <property type="entry name" value="IGPS"/>
    <property type="match status" value="1"/>
</dbReference>
<dbReference type="SUPFAM" id="SSF51366">
    <property type="entry name" value="Ribulose-phoshate binding barrel"/>
    <property type="match status" value="1"/>
</dbReference>
<evidence type="ECO:0000256" key="3">
    <source>
        <dbReference type="ARBA" id="ARBA00008737"/>
    </source>
</evidence>
<evidence type="ECO:0000256" key="7">
    <source>
        <dbReference type="ARBA" id="ARBA00023141"/>
    </source>
</evidence>
<organism evidence="11 12">
    <name type="scientific">Texcoconibacillus texcoconensis</name>
    <dbReference type="NCBI Taxonomy" id="1095777"/>
    <lineage>
        <taxon>Bacteria</taxon>
        <taxon>Bacillati</taxon>
        <taxon>Bacillota</taxon>
        <taxon>Bacilli</taxon>
        <taxon>Bacillales</taxon>
        <taxon>Bacillaceae</taxon>
        <taxon>Texcoconibacillus</taxon>
    </lineage>
</organism>
<evidence type="ECO:0000313" key="11">
    <source>
        <dbReference type="EMBL" id="MBB5172884.1"/>
    </source>
</evidence>
<evidence type="ECO:0000256" key="8">
    <source>
        <dbReference type="ARBA" id="ARBA00023239"/>
    </source>
</evidence>
<accession>A0A840QND1</accession>
<dbReference type="HAMAP" id="MF_00134_B">
    <property type="entry name" value="IGPS_B"/>
    <property type="match status" value="1"/>
</dbReference>